<protein>
    <submittedName>
        <fullName evidence="1">Uncharacterized protein</fullName>
    </submittedName>
</protein>
<feature type="non-terminal residue" evidence="1">
    <location>
        <position position="1"/>
    </location>
</feature>
<name>A0A3M7PE57_BRAPC</name>
<evidence type="ECO:0000313" key="1">
    <source>
        <dbReference type="EMBL" id="RMZ97014.1"/>
    </source>
</evidence>
<organism evidence="1 2">
    <name type="scientific">Brachionus plicatilis</name>
    <name type="common">Marine rotifer</name>
    <name type="synonym">Brachionus muelleri</name>
    <dbReference type="NCBI Taxonomy" id="10195"/>
    <lineage>
        <taxon>Eukaryota</taxon>
        <taxon>Metazoa</taxon>
        <taxon>Spiralia</taxon>
        <taxon>Gnathifera</taxon>
        <taxon>Rotifera</taxon>
        <taxon>Eurotatoria</taxon>
        <taxon>Monogononta</taxon>
        <taxon>Pseudotrocha</taxon>
        <taxon>Ploima</taxon>
        <taxon>Brachionidae</taxon>
        <taxon>Brachionus</taxon>
    </lineage>
</organism>
<comment type="caution">
    <text evidence="1">The sequence shown here is derived from an EMBL/GenBank/DDBJ whole genome shotgun (WGS) entry which is preliminary data.</text>
</comment>
<proteinExistence type="predicted"/>
<reference evidence="1 2" key="1">
    <citation type="journal article" date="2018" name="Sci. Rep.">
        <title>Genomic signatures of local adaptation to the degree of environmental predictability in rotifers.</title>
        <authorList>
            <person name="Franch-Gras L."/>
            <person name="Hahn C."/>
            <person name="Garcia-Roger E.M."/>
            <person name="Carmona M.J."/>
            <person name="Serra M."/>
            <person name="Gomez A."/>
        </authorList>
    </citation>
    <scope>NUCLEOTIDE SEQUENCE [LARGE SCALE GENOMIC DNA]</scope>
    <source>
        <strain evidence="1">HYR1</strain>
    </source>
</reference>
<accession>A0A3M7PE57</accession>
<keyword evidence="2" id="KW-1185">Reference proteome</keyword>
<evidence type="ECO:0000313" key="2">
    <source>
        <dbReference type="Proteomes" id="UP000276133"/>
    </source>
</evidence>
<dbReference type="EMBL" id="REGN01011690">
    <property type="protein sequence ID" value="RMZ97014.1"/>
    <property type="molecule type" value="Genomic_DNA"/>
</dbReference>
<dbReference type="Proteomes" id="UP000276133">
    <property type="component" value="Unassembled WGS sequence"/>
</dbReference>
<sequence length="73" mass="8405">NSVYNRNEISTVFLSRPSKIAIFIIFPLNTEETFQSLKMLIWSLCQELIINNCCFNSIINFLLYPALTVGKES</sequence>
<dbReference type="AlphaFoldDB" id="A0A3M7PE57"/>
<gene>
    <name evidence="1" type="ORF">BpHYR1_018766</name>
</gene>